<dbReference type="PANTHER" id="PTHR23028">
    <property type="entry name" value="ACETYLTRANSFERASE"/>
    <property type="match status" value="1"/>
</dbReference>
<reference evidence="4 5" key="1">
    <citation type="journal article" date="2014" name="Genome Announc.">
        <title>Draft Genome Sequence of Amycolatopsis lurida NRRL 2430, Producer of the Glycopeptide Family Antibiotic Ristocetin.</title>
        <authorList>
            <person name="Kwun M.J."/>
            <person name="Hong H.J."/>
        </authorList>
    </citation>
    <scope>NUCLEOTIDE SEQUENCE [LARGE SCALE GENOMIC DNA]</scope>
    <source>
        <strain evidence="4 5">NRRL 2430</strain>
    </source>
</reference>
<feature type="transmembrane region" description="Helical" evidence="2">
    <location>
        <begin position="266"/>
        <end position="286"/>
    </location>
</feature>
<gene>
    <name evidence="4" type="ORF">BB31_41155</name>
</gene>
<dbReference type="GO" id="GO:0016020">
    <property type="term" value="C:membrane"/>
    <property type="evidence" value="ECO:0007669"/>
    <property type="project" value="TreeGrafter"/>
</dbReference>
<feature type="transmembrane region" description="Helical" evidence="2">
    <location>
        <begin position="348"/>
        <end position="371"/>
    </location>
</feature>
<keyword evidence="5" id="KW-1185">Reference proteome</keyword>
<evidence type="ECO:0000256" key="1">
    <source>
        <dbReference type="SAM" id="MobiDB-lite"/>
    </source>
</evidence>
<dbReference type="GO" id="GO:0016747">
    <property type="term" value="F:acyltransferase activity, transferring groups other than amino-acyl groups"/>
    <property type="evidence" value="ECO:0007669"/>
    <property type="project" value="InterPro"/>
</dbReference>
<feature type="transmembrane region" description="Helical" evidence="2">
    <location>
        <begin position="307"/>
        <end position="328"/>
    </location>
</feature>
<feature type="domain" description="Acyltransferase 3" evidence="3">
    <location>
        <begin position="2"/>
        <end position="367"/>
    </location>
</feature>
<dbReference type="EMBL" id="JFBM01000065">
    <property type="protein sequence ID" value="KFU75519.1"/>
    <property type="molecule type" value="Genomic_DNA"/>
</dbReference>
<dbReference type="Pfam" id="PF01757">
    <property type="entry name" value="Acyl_transf_3"/>
    <property type="match status" value="1"/>
</dbReference>
<organism evidence="4 5">
    <name type="scientific">Amycolatopsis lurida NRRL 2430</name>
    <dbReference type="NCBI Taxonomy" id="1460371"/>
    <lineage>
        <taxon>Bacteria</taxon>
        <taxon>Bacillati</taxon>
        <taxon>Actinomycetota</taxon>
        <taxon>Actinomycetes</taxon>
        <taxon>Pseudonocardiales</taxon>
        <taxon>Pseudonocardiaceae</taxon>
        <taxon>Amycolatopsis</taxon>
    </lineage>
</organism>
<dbReference type="Proteomes" id="UP000256220">
    <property type="component" value="Unassembled WGS sequence"/>
</dbReference>
<evidence type="ECO:0000259" key="3">
    <source>
        <dbReference type="Pfam" id="PF01757"/>
    </source>
</evidence>
<keyword evidence="2" id="KW-0472">Membrane</keyword>
<dbReference type="InterPro" id="IPR050879">
    <property type="entry name" value="Acyltransferase_3"/>
</dbReference>
<evidence type="ECO:0000313" key="5">
    <source>
        <dbReference type="Proteomes" id="UP000256220"/>
    </source>
</evidence>
<feature type="transmembrane region" description="Helical" evidence="2">
    <location>
        <begin position="194"/>
        <end position="217"/>
    </location>
</feature>
<dbReference type="GO" id="GO:0009103">
    <property type="term" value="P:lipopolysaccharide biosynthetic process"/>
    <property type="evidence" value="ECO:0007669"/>
    <property type="project" value="TreeGrafter"/>
</dbReference>
<accession>A0A2P2FFP6</accession>
<sequence>MLALGILLYHVAFMTGVASFIDQPGHPFWGVLIDGLMILLPPFFVMSGMFLFRAHARNTVLGTKKPSTKSFLWGRALRILPGYWVLVIVGLLTINLTAIDGAGDILRPLTMLHFFWWEGQPVIGLEHTWTVPAEFTFYLLMPILGWMAHRFARNGATPAQRARRMLIPLAGFSLIGFGWILLTNFPGFTAPSQLWFWPIYFFPVFAVGMALAVLAAYAEVAPRKPAIYRMVLKRPNLFWVVALALFAVYTWKPIGIPGMGDVPAMLQEFLGFFLGLAFAVLLVLPLSVPGATSKFQERVLANRPIRFAGKISFGIYLWHVVIVEYWFANGSIFGVEAVHDIVFRGTTGFWPMLAFVLGFTVVAATLSYYLIERPAQRLRHRRAKAPVTPLSVTGDQQPQPDTRAA</sequence>
<feature type="transmembrane region" description="Helical" evidence="2">
    <location>
        <begin position="164"/>
        <end position="182"/>
    </location>
</feature>
<dbReference type="PANTHER" id="PTHR23028:SF53">
    <property type="entry name" value="ACYL_TRANSF_3 DOMAIN-CONTAINING PROTEIN"/>
    <property type="match status" value="1"/>
</dbReference>
<dbReference type="InterPro" id="IPR002656">
    <property type="entry name" value="Acyl_transf_3_dom"/>
</dbReference>
<evidence type="ECO:0000313" key="4">
    <source>
        <dbReference type="EMBL" id="KFU75519.1"/>
    </source>
</evidence>
<dbReference type="AlphaFoldDB" id="A0A2P2FFP6"/>
<name>A0A2P2FFP6_AMYLU</name>
<protein>
    <recommendedName>
        <fullName evidence="3">Acyltransferase 3 domain-containing protein</fullName>
    </recommendedName>
</protein>
<feature type="region of interest" description="Disordered" evidence="1">
    <location>
        <begin position="382"/>
        <end position="405"/>
    </location>
</feature>
<feature type="transmembrane region" description="Helical" evidence="2">
    <location>
        <begin position="237"/>
        <end position="254"/>
    </location>
</feature>
<proteinExistence type="predicted"/>
<feature type="compositionally biased region" description="Polar residues" evidence="1">
    <location>
        <begin position="390"/>
        <end position="405"/>
    </location>
</feature>
<comment type="caution">
    <text evidence="4">The sequence shown here is derived from an EMBL/GenBank/DDBJ whole genome shotgun (WGS) entry which is preliminary data.</text>
</comment>
<keyword evidence="2" id="KW-0812">Transmembrane</keyword>
<feature type="transmembrane region" description="Helical" evidence="2">
    <location>
        <begin position="28"/>
        <end position="52"/>
    </location>
</feature>
<evidence type="ECO:0000256" key="2">
    <source>
        <dbReference type="SAM" id="Phobius"/>
    </source>
</evidence>
<feature type="transmembrane region" description="Helical" evidence="2">
    <location>
        <begin position="72"/>
        <end position="94"/>
    </location>
</feature>
<keyword evidence="2" id="KW-1133">Transmembrane helix</keyword>